<evidence type="ECO:0000313" key="2">
    <source>
        <dbReference type="EMBL" id="EJD35194.1"/>
    </source>
</evidence>
<dbReference type="InterPro" id="IPR012336">
    <property type="entry name" value="Thioredoxin-like_fold"/>
</dbReference>
<dbReference type="GO" id="GO:0005737">
    <property type="term" value="C:cytoplasm"/>
    <property type="evidence" value="ECO:0007669"/>
    <property type="project" value="TreeGrafter"/>
</dbReference>
<evidence type="ECO:0000259" key="1">
    <source>
        <dbReference type="Pfam" id="PF17172"/>
    </source>
</evidence>
<dbReference type="InParanoid" id="J0CX11"/>
<accession>J0CX11</accession>
<reference evidence="3" key="1">
    <citation type="journal article" date="2012" name="Science">
        <title>The Paleozoic origin of enzymatic lignin decomposition reconstructed from 31 fungal genomes.</title>
        <authorList>
            <person name="Floudas D."/>
            <person name="Binder M."/>
            <person name="Riley R."/>
            <person name="Barry K."/>
            <person name="Blanchette R.A."/>
            <person name="Henrissat B."/>
            <person name="Martinez A.T."/>
            <person name="Otillar R."/>
            <person name="Spatafora J.W."/>
            <person name="Yadav J.S."/>
            <person name="Aerts A."/>
            <person name="Benoit I."/>
            <person name="Boyd A."/>
            <person name="Carlson A."/>
            <person name="Copeland A."/>
            <person name="Coutinho P.M."/>
            <person name="de Vries R.P."/>
            <person name="Ferreira P."/>
            <person name="Findley K."/>
            <person name="Foster B."/>
            <person name="Gaskell J."/>
            <person name="Glotzer D."/>
            <person name="Gorecki P."/>
            <person name="Heitman J."/>
            <person name="Hesse C."/>
            <person name="Hori C."/>
            <person name="Igarashi K."/>
            <person name="Jurgens J.A."/>
            <person name="Kallen N."/>
            <person name="Kersten P."/>
            <person name="Kohler A."/>
            <person name="Kuees U."/>
            <person name="Kumar T.K.A."/>
            <person name="Kuo A."/>
            <person name="LaButti K."/>
            <person name="Larrondo L.F."/>
            <person name="Lindquist E."/>
            <person name="Ling A."/>
            <person name="Lombard V."/>
            <person name="Lucas S."/>
            <person name="Lundell T."/>
            <person name="Martin R."/>
            <person name="McLaughlin D.J."/>
            <person name="Morgenstern I."/>
            <person name="Morin E."/>
            <person name="Murat C."/>
            <person name="Nagy L.G."/>
            <person name="Nolan M."/>
            <person name="Ohm R.A."/>
            <person name="Patyshakuliyeva A."/>
            <person name="Rokas A."/>
            <person name="Ruiz-Duenas F.J."/>
            <person name="Sabat G."/>
            <person name="Salamov A."/>
            <person name="Samejima M."/>
            <person name="Schmutz J."/>
            <person name="Slot J.C."/>
            <person name="St John F."/>
            <person name="Stenlid J."/>
            <person name="Sun H."/>
            <person name="Sun S."/>
            <person name="Syed K."/>
            <person name="Tsang A."/>
            <person name="Wiebenga A."/>
            <person name="Young D."/>
            <person name="Pisabarro A."/>
            <person name="Eastwood D.C."/>
            <person name="Martin F."/>
            <person name="Cullen D."/>
            <person name="Grigoriev I.V."/>
            <person name="Hibbett D.S."/>
        </authorList>
    </citation>
    <scope>NUCLEOTIDE SEQUENCE [LARGE SCALE GENOMIC DNA]</scope>
    <source>
        <strain evidence="3">TFB10046</strain>
    </source>
</reference>
<dbReference type="Pfam" id="PF17172">
    <property type="entry name" value="GST_N_4"/>
    <property type="match status" value="1"/>
</dbReference>
<proteinExistence type="predicted"/>
<dbReference type="eggNOG" id="KOG4244">
    <property type="taxonomic scope" value="Eukaryota"/>
</dbReference>
<dbReference type="OrthoDB" id="5809458at2759"/>
<dbReference type="AlphaFoldDB" id="J0CX11"/>
<protein>
    <recommendedName>
        <fullName evidence="1">Thioredoxin-like fold domain-containing protein</fullName>
    </recommendedName>
</protein>
<dbReference type="EMBL" id="JH687900">
    <property type="protein sequence ID" value="EJD35194.1"/>
    <property type="molecule type" value="Genomic_DNA"/>
</dbReference>
<dbReference type="PANTHER" id="PTHR12289">
    <property type="entry name" value="METAXIN RELATED"/>
    <property type="match status" value="1"/>
</dbReference>
<organism evidence="2 3">
    <name type="scientific">Auricularia subglabra (strain TFB-10046 / SS5)</name>
    <name type="common">White-rot fungus</name>
    <name type="synonym">Auricularia delicata (strain TFB10046)</name>
    <dbReference type="NCBI Taxonomy" id="717982"/>
    <lineage>
        <taxon>Eukaryota</taxon>
        <taxon>Fungi</taxon>
        <taxon>Dikarya</taxon>
        <taxon>Basidiomycota</taxon>
        <taxon>Agaricomycotina</taxon>
        <taxon>Agaricomycetes</taxon>
        <taxon>Auriculariales</taxon>
        <taxon>Auriculariaceae</taxon>
        <taxon>Auricularia</taxon>
    </lineage>
</organism>
<dbReference type="Proteomes" id="UP000006514">
    <property type="component" value="Unassembled WGS sequence"/>
</dbReference>
<keyword evidence="3" id="KW-1185">Reference proteome</keyword>
<dbReference type="KEGG" id="adl:AURDEDRAFT_130757"/>
<dbReference type="InterPro" id="IPR036282">
    <property type="entry name" value="Glutathione-S-Trfase_C_sf"/>
</dbReference>
<evidence type="ECO:0000313" key="3">
    <source>
        <dbReference type="Proteomes" id="UP000006514"/>
    </source>
</evidence>
<dbReference type="SUPFAM" id="SSF47616">
    <property type="entry name" value="GST C-terminal domain-like"/>
    <property type="match status" value="1"/>
</dbReference>
<dbReference type="OMA" id="WQAWTEE"/>
<dbReference type="InterPro" id="IPR050931">
    <property type="entry name" value="Mito_Protein_Transport_Metaxin"/>
</dbReference>
<sequence>MPSSSTTTTTTIKLHGFAKRAPDTPSGSFFCQKLETHLRLASFPRANYTLVDALPFRQPKGKLPCVTLSRPGAADVFLEDSHFILRALAADGVIPDVDAPLGLSAAQRADARAWQAWTEELVYAAVVCTRWLRPANYARSAAALPVPAPVRPFLAWFLHRRISTRLRASGVGMHSDAELDAILEEWVDGLDARLADGRQWFHGGDTPSSADVMLGSLLMNCAGEEANPEFNAMWMRRERVRAYAERCTRQWFPEYEGVLQLLRKTTSLFEPSDSFKFMCVPPGVLLKAAAQLKAPRRMTKPNSLSKHVQAAAGAFAGLRARSIVLSFHDTESRLQARDY</sequence>
<name>J0CX11_AURST</name>
<feature type="domain" description="Thioredoxin-like fold" evidence="1">
    <location>
        <begin position="30"/>
        <end position="136"/>
    </location>
</feature>
<dbReference type="PANTHER" id="PTHR12289:SF41">
    <property type="entry name" value="FAILED AXON CONNECTIONS-RELATED"/>
    <property type="match status" value="1"/>
</dbReference>
<gene>
    <name evidence="2" type="ORF">AURDEDRAFT_130757</name>
</gene>